<dbReference type="Proteomes" id="UP000663865">
    <property type="component" value="Unassembled WGS sequence"/>
</dbReference>
<evidence type="ECO:0000313" key="9">
    <source>
        <dbReference type="Proteomes" id="UP000663873"/>
    </source>
</evidence>
<dbReference type="Proteomes" id="UP000663825">
    <property type="component" value="Unassembled WGS sequence"/>
</dbReference>
<evidence type="ECO:0000313" key="2">
    <source>
        <dbReference type="EMBL" id="CAF3340725.1"/>
    </source>
</evidence>
<evidence type="ECO:0000256" key="1">
    <source>
        <dbReference type="SAM" id="MobiDB-lite"/>
    </source>
</evidence>
<dbReference type="EMBL" id="CAJNYD010002032">
    <property type="protein sequence ID" value="CAF3387786.1"/>
    <property type="molecule type" value="Genomic_DNA"/>
</dbReference>
<evidence type="ECO:0000313" key="8">
    <source>
        <dbReference type="Proteomes" id="UP000663825"/>
    </source>
</evidence>
<protein>
    <submittedName>
        <fullName evidence="2">Uncharacterized protein</fullName>
    </submittedName>
</protein>
<dbReference type="AlphaFoldDB" id="A0A817VJU7"/>
<evidence type="ECO:0000313" key="3">
    <source>
        <dbReference type="EMBL" id="CAF3340777.1"/>
    </source>
</evidence>
<dbReference type="EMBL" id="CAJOBO010000794">
    <property type="protein sequence ID" value="CAF4290741.1"/>
    <property type="molecule type" value="Genomic_DNA"/>
</dbReference>
<evidence type="ECO:0000313" key="7">
    <source>
        <dbReference type="EMBL" id="CAF4620350.1"/>
    </source>
</evidence>
<dbReference type="OrthoDB" id="9998896at2759"/>
<comment type="caution">
    <text evidence="2">The sequence shown here is derived from an EMBL/GenBank/DDBJ whole genome shotgun (WGS) entry which is preliminary data.</text>
</comment>
<dbReference type="Proteomes" id="UP000663873">
    <property type="component" value="Unassembled WGS sequence"/>
</dbReference>
<accession>A0A817VJU7</accession>
<feature type="region of interest" description="Disordered" evidence="1">
    <location>
        <begin position="83"/>
        <end position="110"/>
    </location>
</feature>
<gene>
    <name evidence="6" type="ORF">HFQ381_LOCUS12891</name>
    <name evidence="3" type="ORF">KIK155_LOCUS2689</name>
    <name evidence="4" type="ORF">LUA448_LOCUS16373</name>
    <name evidence="2" type="ORF">TIS948_LOCUS22333</name>
    <name evidence="7" type="ORF">TOA249_LOCUS11910</name>
    <name evidence="5" type="ORF">UJA718_LOCUS9807</name>
</gene>
<organism evidence="2 8">
    <name type="scientific">Rotaria socialis</name>
    <dbReference type="NCBI Taxonomy" id="392032"/>
    <lineage>
        <taxon>Eukaryota</taxon>
        <taxon>Metazoa</taxon>
        <taxon>Spiralia</taxon>
        <taxon>Gnathifera</taxon>
        <taxon>Rotifera</taxon>
        <taxon>Eurotatoria</taxon>
        <taxon>Bdelloidea</taxon>
        <taxon>Philodinida</taxon>
        <taxon>Philodinidae</taxon>
        <taxon>Rotaria</taxon>
    </lineage>
</organism>
<dbReference type="Proteomes" id="UP000663833">
    <property type="component" value="Unassembled WGS sequence"/>
</dbReference>
<name>A0A817VJU7_9BILA</name>
<sequence>MDDSRFLYKPLADEDFALFNKHQKSIDREVRKKFPSIPANFELKPVLVRNLEACGTIHNFKIALPNNEFAKISFLTGGFIMRPPGETGPYQPPEPNISVDETLTSTADAD</sequence>
<feature type="compositionally biased region" description="Polar residues" evidence="1">
    <location>
        <begin position="99"/>
        <end position="110"/>
    </location>
</feature>
<evidence type="ECO:0000313" key="5">
    <source>
        <dbReference type="EMBL" id="CAF4255205.1"/>
    </source>
</evidence>
<evidence type="ECO:0000313" key="4">
    <source>
        <dbReference type="EMBL" id="CAF3387786.1"/>
    </source>
</evidence>
<dbReference type="EMBL" id="CAJOBP010001117">
    <property type="protein sequence ID" value="CAF4255205.1"/>
    <property type="molecule type" value="Genomic_DNA"/>
</dbReference>
<evidence type="ECO:0000313" key="6">
    <source>
        <dbReference type="EMBL" id="CAF4290741.1"/>
    </source>
</evidence>
<dbReference type="EMBL" id="CAJOBS010000660">
    <property type="protein sequence ID" value="CAF4620350.1"/>
    <property type="molecule type" value="Genomic_DNA"/>
</dbReference>
<dbReference type="Proteomes" id="UP000663851">
    <property type="component" value="Unassembled WGS sequence"/>
</dbReference>
<dbReference type="EMBL" id="CAJNXB010003841">
    <property type="protein sequence ID" value="CAF3340725.1"/>
    <property type="molecule type" value="Genomic_DNA"/>
</dbReference>
<dbReference type="EMBL" id="CAJNYV010000067">
    <property type="protein sequence ID" value="CAF3340777.1"/>
    <property type="molecule type" value="Genomic_DNA"/>
</dbReference>
<dbReference type="Proteomes" id="UP000663838">
    <property type="component" value="Unassembled WGS sequence"/>
</dbReference>
<reference evidence="2" key="1">
    <citation type="submission" date="2021-02" db="EMBL/GenBank/DDBJ databases">
        <authorList>
            <person name="Nowell W R."/>
        </authorList>
    </citation>
    <scope>NUCLEOTIDE SEQUENCE</scope>
</reference>
<keyword evidence="9" id="KW-1185">Reference proteome</keyword>
<proteinExistence type="predicted"/>